<keyword evidence="2" id="KW-1185">Reference proteome</keyword>
<protein>
    <submittedName>
        <fullName evidence="1">DUF432 domain-containing protein</fullName>
    </submittedName>
</protein>
<dbReference type="InterPro" id="IPR007366">
    <property type="entry name" value="DUF432"/>
</dbReference>
<accession>A0ABT9GKL7</accession>
<dbReference type="Proteomes" id="UP001236258">
    <property type="component" value="Unassembled WGS sequence"/>
</dbReference>
<evidence type="ECO:0000313" key="2">
    <source>
        <dbReference type="Proteomes" id="UP001236258"/>
    </source>
</evidence>
<dbReference type="EMBL" id="JAUZVY010000001">
    <property type="protein sequence ID" value="MDP4527454.1"/>
    <property type="molecule type" value="Genomic_DNA"/>
</dbReference>
<dbReference type="RefSeq" id="WP_305943705.1">
    <property type="nucleotide sequence ID" value="NZ_JAUZVY010000001.1"/>
</dbReference>
<gene>
    <name evidence="1" type="ORF">Q3O59_00240</name>
</gene>
<sequence length="272" mass="31076">MAPTELHASDPQPLANWWQPRRLSEQGCWHLGIGPLSIYLERTQGEWLVGQQRHPDSELLHQVVQQPLEARPDDITFQRYVFRKAPLDFCLQPRLMDRAVVVKTRQPVFIPPGESINFYISTPLCVRLLLGSQVQLQEWPVLRLSDTWFGPSTRIGELCYAAKTHARHSLDEVPLRPHRAVTPLTISNQDKSILSIDKVSLPVPLLSLFERSDHTLWTEAVTLVHQAEQPLAKFKIERKLPLGIQASQRISEPREQVEKNALVRAFAGIFSD</sequence>
<name>A0ABT9GKL7_9GAMM</name>
<reference evidence="1 2" key="1">
    <citation type="submission" date="2023-08" db="EMBL/GenBank/DDBJ databases">
        <authorList>
            <person name="Joshi A."/>
            <person name="Thite S."/>
        </authorList>
    </citation>
    <scope>NUCLEOTIDE SEQUENCE [LARGE SCALE GENOMIC DNA]</scope>
    <source>
        <strain evidence="1 2">1E1</strain>
    </source>
</reference>
<comment type="caution">
    <text evidence="1">The sequence shown here is derived from an EMBL/GenBank/DDBJ whole genome shotgun (WGS) entry which is preliminary data.</text>
</comment>
<proteinExistence type="predicted"/>
<evidence type="ECO:0000313" key="1">
    <source>
        <dbReference type="EMBL" id="MDP4527454.1"/>
    </source>
</evidence>
<dbReference type="Pfam" id="PF04254">
    <property type="entry name" value="DUF432"/>
    <property type="match status" value="1"/>
</dbReference>
<organism evidence="1 2">
    <name type="scientific">Alkalimonas delamerensis</name>
    <dbReference type="NCBI Taxonomy" id="265981"/>
    <lineage>
        <taxon>Bacteria</taxon>
        <taxon>Pseudomonadati</taxon>
        <taxon>Pseudomonadota</taxon>
        <taxon>Gammaproteobacteria</taxon>
        <taxon>Alkalimonas</taxon>
    </lineage>
</organism>